<sequence length="585" mass="66009">MNNTKPLLIINCSDLKKLGVHAAYDLYQGKIFSLINSNCRDIREYADVLIMSAKHGLITADAQIAHYNLEMPNIGTLEMNEFIKTHKKSATVLLKEKLTKGRDCYVCLTLKYQHTFDHLTENGLTSRFKGLNYLYVSRNCGGIGYMRGRVKGIVNAIVNKACIKPVIFRSGVANADEAIGYLSAGCNIGTSLAYFDSKPFLPYFISNSLKSQYSFIDNGVITAMNKGENVTPNDVFANYKNIIDRLTVEQASRLSLVVPDDILFPTKSLKVVTDHAKAIIALANRCQVMIVVHKCGNVVNHATNMLEALNYHPNITLGVPSRLSIDTGFEGLDKIHPRLSLSDIERLLEMKVPIKPNSKVKRPVWRRVHFLGLCEKSGQAYMDRLNLAAQYGYMTPHFDTCRTPALIGNEKKSNLLGTKLLRLSKNMIEHNRVVNDVCFKSHDIDSEWDEPVIYEAMTELLNRSVSVYLHNWNAIFKGTALAFTTSEQSSYMSMNEDDAIVELDDLLCRIDPAFLTQKAKPHFWMTFCERKHESISVERRIAALCKAMVGDKKPVPVMLPVEFNHTLPQPLQGQLFYLPELKYIQ</sequence>
<dbReference type="RefSeq" id="WP_065208246.1">
    <property type="nucleotide sequence ID" value="NZ_JABJXE010000015.1"/>
</dbReference>
<organism evidence="2 3">
    <name type="scientific">Photobacterium carnosum</name>
    <dbReference type="NCBI Taxonomy" id="2023717"/>
    <lineage>
        <taxon>Bacteria</taxon>
        <taxon>Pseudomonadati</taxon>
        <taxon>Pseudomonadota</taxon>
        <taxon>Gammaproteobacteria</taxon>
        <taxon>Vibrionales</taxon>
        <taxon>Vibrionaceae</taxon>
        <taxon>Photobacterium</taxon>
    </lineage>
</organism>
<dbReference type="InterPro" id="IPR049251">
    <property type="entry name" value="DUF6884"/>
</dbReference>
<dbReference type="Pfam" id="PF21818">
    <property type="entry name" value="DUF6884"/>
    <property type="match status" value="1"/>
</dbReference>
<keyword evidence="3" id="KW-1185">Reference proteome</keyword>
<name>A0A2N4UPY0_9GAMM</name>
<evidence type="ECO:0000259" key="1">
    <source>
        <dbReference type="Pfam" id="PF21818"/>
    </source>
</evidence>
<gene>
    <name evidence="2" type="ORF">CIK00_14930</name>
</gene>
<protein>
    <recommendedName>
        <fullName evidence="1">DUF6884 domain-containing protein</fullName>
    </recommendedName>
</protein>
<evidence type="ECO:0000313" key="3">
    <source>
        <dbReference type="Proteomes" id="UP000234420"/>
    </source>
</evidence>
<evidence type="ECO:0000313" key="2">
    <source>
        <dbReference type="EMBL" id="PLC57075.1"/>
    </source>
</evidence>
<proteinExistence type="predicted"/>
<dbReference type="EMBL" id="NPIB01000020">
    <property type="protein sequence ID" value="PLC57075.1"/>
    <property type="molecule type" value="Genomic_DNA"/>
</dbReference>
<dbReference type="AlphaFoldDB" id="A0A2N4UPY0"/>
<feature type="domain" description="DUF6884" evidence="1">
    <location>
        <begin position="8"/>
        <end position="79"/>
    </location>
</feature>
<accession>A0A2N4UPY0</accession>
<comment type="caution">
    <text evidence="2">The sequence shown here is derived from an EMBL/GenBank/DDBJ whole genome shotgun (WGS) entry which is preliminary data.</text>
</comment>
<reference evidence="2 3" key="1">
    <citation type="journal article" date="2018" name="Syst. Appl. Microbiol.">
        <title>Photobacterium carnosum sp. nov., isolated from spoiled modified atmosphere packaged poultry meat.</title>
        <authorList>
            <person name="Hilgarth M."/>
            <person name="Fuertes S."/>
            <person name="Ehrmann M."/>
            <person name="Vogel R.F."/>
        </authorList>
    </citation>
    <scope>NUCLEOTIDE SEQUENCE [LARGE SCALE GENOMIC DNA]</scope>
    <source>
        <strain evidence="2 3">TMW 2.2021</strain>
    </source>
</reference>
<dbReference type="Proteomes" id="UP000234420">
    <property type="component" value="Unassembled WGS sequence"/>
</dbReference>